<dbReference type="PANTHER" id="PTHR10972">
    <property type="entry name" value="OXYSTEROL-BINDING PROTEIN-RELATED"/>
    <property type="match status" value="1"/>
</dbReference>
<evidence type="ECO:0000313" key="5">
    <source>
        <dbReference type="Proteomes" id="UP000192596"/>
    </source>
</evidence>
<dbReference type="InterPro" id="IPR018494">
    <property type="entry name" value="Oxysterol-bd_CS"/>
</dbReference>
<dbReference type="InterPro" id="IPR000648">
    <property type="entry name" value="Oxysterol-bd"/>
</dbReference>
<dbReference type="GO" id="GO:0008142">
    <property type="term" value="F:oxysterol binding"/>
    <property type="evidence" value="ECO:0007669"/>
    <property type="project" value="TreeGrafter"/>
</dbReference>
<dbReference type="SUPFAM" id="SSF144000">
    <property type="entry name" value="Oxysterol-binding protein-like"/>
    <property type="match status" value="1"/>
</dbReference>
<dbReference type="STRING" id="1507870.A0A1V8SF84"/>
<dbReference type="Gene3D" id="2.40.160.120">
    <property type="match status" value="1"/>
</dbReference>
<dbReference type="Gene3D" id="3.30.70.3490">
    <property type="match status" value="1"/>
</dbReference>
<name>A0A1V8SF84_9PEZI</name>
<keyword evidence="5" id="KW-1185">Reference proteome</keyword>
<sequence>MADSPSQNSALKQFLLHESVSDFPEKAESIGTLKGDLSNITAPPFVLADKSTTEFPRYWISHPDLFVAPASETNDAKRSLAVLKWFLASLRGQQYAGRKPSEGVKKPLNAFLGELFVAEIGPEGEETRLVSEQVSHHPPVTACYLWNQKHGVRAEGYTRQEITFSGSVNIQQIGHAILTVEKYEEDYLIPLPNVKVKGILGGGPYPELNGSYKIVSSSGYVAEVDFSGKGVLGFGGERNHVKAKIYDKDGQVVYTVEGSWTEKLIFRDASGKTIETYDCATASVSEARTAALSDQDPWESRVAWRGVIEAIHKGDMQGVANAKSTLENAQREMRKLSETSEEAWETLFFRREKEHAVASRLMDVAGMGLEVEKTKGVWRFDGERAKGLKKPWRGGLEPANKH</sequence>
<dbReference type="Proteomes" id="UP000192596">
    <property type="component" value="Unassembled WGS sequence"/>
</dbReference>
<dbReference type="GO" id="GO:0005829">
    <property type="term" value="C:cytosol"/>
    <property type="evidence" value="ECO:0007669"/>
    <property type="project" value="TreeGrafter"/>
</dbReference>
<accession>A0A1V8SF84</accession>
<dbReference type="EMBL" id="NAJO01000050">
    <property type="protein sequence ID" value="OQN97818.1"/>
    <property type="molecule type" value="Genomic_DNA"/>
</dbReference>
<dbReference type="Pfam" id="PF01237">
    <property type="entry name" value="Oxysterol_BP"/>
    <property type="match status" value="1"/>
</dbReference>
<dbReference type="GO" id="GO:0016020">
    <property type="term" value="C:membrane"/>
    <property type="evidence" value="ECO:0007669"/>
    <property type="project" value="TreeGrafter"/>
</dbReference>
<dbReference type="InParanoid" id="A0A1V8SF84"/>
<evidence type="ECO:0000256" key="3">
    <source>
        <dbReference type="SAM" id="Coils"/>
    </source>
</evidence>
<proteinExistence type="inferred from homology"/>
<dbReference type="Gene3D" id="1.10.287.2720">
    <property type="match status" value="1"/>
</dbReference>
<protein>
    <recommendedName>
        <fullName evidence="6">Oxysterol-binding protein</fullName>
    </recommendedName>
</protein>
<dbReference type="PROSITE" id="PS01013">
    <property type="entry name" value="OSBP"/>
    <property type="match status" value="1"/>
</dbReference>
<evidence type="ECO:0000256" key="2">
    <source>
        <dbReference type="RuleBase" id="RU003844"/>
    </source>
</evidence>
<reference evidence="5" key="1">
    <citation type="submission" date="2017-03" db="EMBL/GenBank/DDBJ databases">
        <title>Genomes of endolithic fungi from Antarctica.</title>
        <authorList>
            <person name="Coleine C."/>
            <person name="Masonjones S."/>
            <person name="Stajich J.E."/>
        </authorList>
    </citation>
    <scope>NUCLEOTIDE SEQUENCE [LARGE SCALE GENOMIC DNA]</scope>
    <source>
        <strain evidence="5">CCFEE 5527</strain>
    </source>
</reference>
<dbReference type="AlphaFoldDB" id="A0A1V8SF84"/>
<dbReference type="OrthoDB" id="14833at2759"/>
<evidence type="ECO:0000256" key="1">
    <source>
        <dbReference type="ARBA" id="ARBA00008842"/>
    </source>
</evidence>
<organism evidence="4 5">
    <name type="scientific">Cryoendolithus antarcticus</name>
    <dbReference type="NCBI Taxonomy" id="1507870"/>
    <lineage>
        <taxon>Eukaryota</taxon>
        <taxon>Fungi</taxon>
        <taxon>Dikarya</taxon>
        <taxon>Ascomycota</taxon>
        <taxon>Pezizomycotina</taxon>
        <taxon>Dothideomycetes</taxon>
        <taxon>Dothideomycetidae</taxon>
        <taxon>Cladosporiales</taxon>
        <taxon>Cladosporiaceae</taxon>
        <taxon>Cryoendolithus</taxon>
    </lineage>
</organism>
<feature type="coiled-coil region" evidence="3">
    <location>
        <begin position="319"/>
        <end position="346"/>
    </location>
</feature>
<comment type="caution">
    <text evidence="4">The sequence shown here is derived from an EMBL/GenBank/DDBJ whole genome shotgun (WGS) entry which is preliminary data.</text>
</comment>
<dbReference type="PANTHER" id="PTHR10972:SF92">
    <property type="entry name" value="OXYSTEROL BINDING PROTEIN"/>
    <property type="match status" value="1"/>
</dbReference>
<dbReference type="InterPro" id="IPR037239">
    <property type="entry name" value="OSBP_sf"/>
</dbReference>
<evidence type="ECO:0000313" key="4">
    <source>
        <dbReference type="EMBL" id="OQN97818.1"/>
    </source>
</evidence>
<comment type="similarity">
    <text evidence="1 2">Belongs to the OSBP family.</text>
</comment>
<evidence type="ECO:0008006" key="6">
    <source>
        <dbReference type="Google" id="ProtNLM"/>
    </source>
</evidence>
<keyword evidence="3" id="KW-0175">Coiled coil</keyword>
<gene>
    <name evidence="4" type="ORF">B0A48_16128</name>
</gene>